<evidence type="ECO:0000259" key="2">
    <source>
        <dbReference type="Pfam" id="PF00561"/>
    </source>
</evidence>
<name>A0A6J7C2L6_9ZZZZ</name>
<dbReference type="Gene3D" id="3.40.50.1820">
    <property type="entry name" value="alpha/beta hydrolase"/>
    <property type="match status" value="1"/>
</dbReference>
<dbReference type="Pfam" id="PF00561">
    <property type="entry name" value="Abhydrolase_1"/>
    <property type="match status" value="1"/>
</dbReference>
<dbReference type="PANTHER" id="PTHR43329">
    <property type="entry name" value="EPOXIDE HYDROLASE"/>
    <property type="match status" value="1"/>
</dbReference>
<accession>A0A6J7C2L6</accession>
<feature type="domain" description="AB hydrolase-1" evidence="2">
    <location>
        <begin position="32"/>
        <end position="272"/>
    </location>
</feature>
<proteinExistence type="predicted"/>
<dbReference type="GO" id="GO:0016787">
    <property type="term" value="F:hydrolase activity"/>
    <property type="evidence" value="ECO:0007669"/>
    <property type="project" value="UniProtKB-KW"/>
</dbReference>
<dbReference type="InterPro" id="IPR029058">
    <property type="entry name" value="AB_hydrolase_fold"/>
</dbReference>
<sequence length="284" mass="30328">MVTESAQLHIDDPDFGDLVFDAVVAGADDGEPVLLLHGWPQTSLSWQYVIPPLASSGLRVAAVDQRGYSSGARPVDVAAYDLSRLVDDAAGILDALGWGTAHIVGHDWGAHVGWALAARHPGLVRSLTALSLPHPRALAAALRDDDEQRAKSSYISTFRRDPPAAAAALLRDDAAALRAVYGDGVHRRDIDSYVEYFAVDDALEASLRWYAAIDAAAFNALPEVDVATAFVWGSEDIAIGSAAAHACAEWCRGPYEFRVLTGRGHWLPDEDPDAVVDAILARVG</sequence>
<gene>
    <name evidence="3" type="ORF">UFOPK3268_01583</name>
</gene>
<reference evidence="3" key="1">
    <citation type="submission" date="2020-05" db="EMBL/GenBank/DDBJ databases">
        <authorList>
            <person name="Chiriac C."/>
            <person name="Salcher M."/>
            <person name="Ghai R."/>
            <person name="Kavagutti S V."/>
        </authorList>
    </citation>
    <scope>NUCLEOTIDE SEQUENCE</scope>
</reference>
<keyword evidence="1" id="KW-0378">Hydrolase</keyword>
<dbReference type="EMBL" id="CAFBIZ010000250">
    <property type="protein sequence ID" value="CAB4852286.1"/>
    <property type="molecule type" value="Genomic_DNA"/>
</dbReference>
<protein>
    <submittedName>
        <fullName evidence="3">Unannotated protein</fullName>
    </submittedName>
</protein>
<evidence type="ECO:0000256" key="1">
    <source>
        <dbReference type="ARBA" id="ARBA00022801"/>
    </source>
</evidence>
<dbReference type="SUPFAM" id="SSF53474">
    <property type="entry name" value="alpha/beta-Hydrolases"/>
    <property type="match status" value="1"/>
</dbReference>
<dbReference type="InterPro" id="IPR000073">
    <property type="entry name" value="AB_hydrolase_1"/>
</dbReference>
<dbReference type="InterPro" id="IPR000639">
    <property type="entry name" value="Epox_hydrolase-like"/>
</dbReference>
<dbReference type="PRINTS" id="PR00412">
    <property type="entry name" value="EPOXHYDRLASE"/>
</dbReference>
<dbReference type="AlphaFoldDB" id="A0A6J7C2L6"/>
<evidence type="ECO:0000313" key="3">
    <source>
        <dbReference type="EMBL" id="CAB4852286.1"/>
    </source>
</evidence>
<organism evidence="3">
    <name type="scientific">freshwater metagenome</name>
    <dbReference type="NCBI Taxonomy" id="449393"/>
    <lineage>
        <taxon>unclassified sequences</taxon>
        <taxon>metagenomes</taxon>
        <taxon>ecological metagenomes</taxon>
    </lineage>
</organism>